<keyword evidence="2" id="KW-0812">Transmembrane</keyword>
<evidence type="ECO:0000313" key="4">
    <source>
        <dbReference type="Proteomes" id="UP000198287"/>
    </source>
</evidence>
<keyword evidence="2" id="KW-1133">Transmembrane helix</keyword>
<organism evidence="3 4">
    <name type="scientific">Folsomia candida</name>
    <name type="common">Springtail</name>
    <dbReference type="NCBI Taxonomy" id="158441"/>
    <lineage>
        <taxon>Eukaryota</taxon>
        <taxon>Metazoa</taxon>
        <taxon>Ecdysozoa</taxon>
        <taxon>Arthropoda</taxon>
        <taxon>Hexapoda</taxon>
        <taxon>Collembola</taxon>
        <taxon>Entomobryomorpha</taxon>
        <taxon>Isotomoidea</taxon>
        <taxon>Isotomidae</taxon>
        <taxon>Proisotominae</taxon>
        <taxon>Folsomia</taxon>
    </lineage>
</organism>
<evidence type="ECO:0000313" key="3">
    <source>
        <dbReference type="EMBL" id="OXA62990.1"/>
    </source>
</evidence>
<feature type="region of interest" description="Disordered" evidence="1">
    <location>
        <begin position="355"/>
        <end position="396"/>
    </location>
</feature>
<dbReference type="OMA" id="QFATICD"/>
<proteinExistence type="predicted"/>
<keyword evidence="4" id="KW-1185">Reference proteome</keyword>
<dbReference type="Proteomes" id="UP000198287">
    <property type="component" value="Unassembled WGS sequence"/>
</dbReference>
<comment type="caution">
    <text evidence="3">The sequence shown here is derived from an EMBL/GenBank/DDBJ whole genome shotgun (WGS) entry which is preliminary data.</text>
</comment>
<reference evidence="3 4" key="1">
    <citation type="submission" date="2015-12" db="EMBL/GenBank/DDBJ databases">
        <title>The genome of Folsomia candida.</title>
        <authorList>
            <person name="Faddeeva A."/>
            <person name="Derks M.F."/>
            <person name="Anvar Y."/>
            <person name="Smit S."/>
            <person name="Van Straalen N."/>
            <person name="Roelofs D."/>
        </authorList>
    </citation>
    <scope>NUCLEOTIDE SEQUENCE [LARGE SCALE GENOMIC DNA]</scope>
    <source>
        <strain evidence="3 4">VU population</strain>
        <tissue evidence="3">Whole body</tissue>
    </source>
</reference>
<evidence type="ECO:0000256" key="1">
    <source>
        <dbReference type="SAM" id="MobiDB-lite"/>
    </source>
</evidence>
<keyword evidence="2" id="KW-0472">Membrane</keyword>
<sequence length="448" mass="50102">MTTTYPPHSLLLEDAKGLPVFWSGTEAVAKLVWRLTPSDTHKLERMTVSEVLEKFSAQDYIKNCVVSHVVSSQHKTTHPCHMSDNFSSLWGINNGGCGRGVTVKLVLDSSYAEIPRNQKSRKDCEISSKYLLILAEMSKKRIFWDGRRPVSNLIFRVNESQMLTTVDTTLRKFMALNYLRSRKIKLELVVAKREERKTSGVKGDDILGSLFTGTSASLRVSMKSTIIPKQPQPLQNTVIFGEEAGAQIVSKKSDIFHPTTTTTEETGVVSDHSLESFWLDGNWSEIRERVQYQIEALDSLRREREIPTEFDEALAEEKQLLESSLRRRSRSVEQVWRHYEQLKARVASGMGSFPYKSGELSDGPTPSTPVLLPLEDPSPPSDSVERLNPHGPMDLSQTTTSCLEVVASTLRTLGVEILDEDQRVSPVAGVALTVVLVLTICILSHCVT</sequence>
<accession>A0A226F0T9</accession>
<name>A0A226F0T9_FOLCA</name>
<protein>
    <submittedName>
        <fullName evidence="3">Uncharacterized protein</fullName>
    </submittedName>
</protein>
<gene>
    <name evidence="3" type="ORF">Fcan01_03569</name>
</gene>
<feature type="transmembrane region" description="Helical" evidence="2">
    <location>
        <begin position="427"/>
        <end position="447"/>
    </location>
</feature>
<evidence type="ECO:0000256" key="2">
    <source>
        <dbReference type="SAM" id="Phobius"/>
    </source>
</evidence>
<dbReference type="AlphaFoldDB" id="A0A226F0T9"/>
<dbReference type="EMBL" id="LNIX01000001">
    <property type="protein sequence ID" value="OXA62990.1"/>
    <property type="molecule type" value="Genomic_DNA"/>
</dbReference>